<gene>
    <name evidence="1" type="ORF">BD311DRAFT_621037</name>
</gene>
<sequence>MGASRCCALGCTWTRSVREGEARLVYEQNNRSEDMLARLGDVRGECSDAHRADDRLQPFV</sequence>
<proteinExistence type="predicted"/>
<feature type="non-terminal residue" evidence="1">
    <location>
        <position position="60"/>
    </location>
</feature>
<protein>
    <submittedName>
        <fullName evidence="1">Uncharacterized protein</fullName>
    </submittedName>
</protein>
<evidence type="ECO:0000313" key="1">
    <source>
        <dbReference type="EMBL" id="TBU31495.1"/>
    </source>
</evidence>
<organism evidence="1">
    <name type="scientific">Dichomitus squalens</name>
    <dbReference type="NCBI Taxonomy" id="114155"/>
    <lineage>
        <taxon>Eukaryota</taxon>
        <taxon>Fungi</taxon>
        <taxon>Dikarya</taxon>
        <taxon>Basidiomycota</taxon>
        <taxon>Agaricomycotina</taxon>
        <taxon>Agaricomycetes</taxon>
        <taxon>Polyporales</taxon>
        <taxon>Polyporaceae</taxon>
        <taxon>Dichomitus</taxon>
    </lineage>
</organism>
<dbReference type="AlphaFoldDB" id="A0A4Q9MUW9"/>
<dbReference type="EMBL" id="ML143399">
    <property type="protein sequence ID" value="TBU31495.1"/>
    <property type="molecule type" value="Genomic_DNA"/>
</dbReference>
<reference evidence="1" key="1">
    <citation type="submission" date="2019-01" db="EMBL/GenBank/DDBJ databases">
        <title>Draft genome sequences of three monokaryotic isolates of the white-rot basidiomycete fungus Dichomitus squalens.</title>
        <authorList>
            <consortium name="DOE Joint Genome Institute"/>
            <person name="Lopez S.C."/>
            <person name="Andreopoulos B."/>
            <person name="Pangilinan J."/>
            <person name="Lipzen A."/>
            <person name="Riley R."/>
            <person name="Ahrendt S."/>
            <person name="Ng V."/>
            <person name="Barry K."/>
            <person name="Daum C."/>
            <person name="Grigoriev I.V."/>
            <person name="Hilden K.S."/>
            <person name="Makela M.R."/>
            <person name="de Vries R.P."/>
        </authorList>
    </citation>
    <scope>NUCLEOTIDE SEQUENCE [LARGE SCALE GENOMIC DNA]</scope>
    <source>
        <strain evidence="1">OM18370.1</strain>
    </source>
</reference>
<accession>A0A4Q9MUW9</accession>
<dbReference type="Proteomes" id="UP000292957">
    <property type="component" value="Unassembled WGS sequence"/>
</dbReference>
<name>A0A4Q9MUW9_9APHY</name>